<evidence type="ECO:0000256" key="1">
    <source>
        <dbReference type="SAM" id="MobiDB-lite"/>
    </source>
</evidence>
<accession>A0A9E7KQ28</accession>
<dbReference type="OrthoDB" id="422362at2759"/>
<dbReference type="EMBL" id="CP097510">
    <property type="protein sequence ID" value="URE23708.1"/>
    <property type="molecule type" value="Genomic_DNA"/>
</dbReference>
<feature type="compositionally biased region" description="Basic residues" evidence="1">
    <location>
        <begin position="38"/>
        <end position="47"/>
    </location>
</feature>
<protein>
    <submittedName>
        <fullName evidence="2">Uncharacterized protein</fullName>
    </submittedName>
</protein>
<dbReference type="EMBL" id="CP097510">
    <property type="protein sequence ID" value="URE23704.1"/>
    <property type="molecule type" value="Genomic_DNA"/>
</dbReference>
<organism evidence="2 3">
    <name type="scientific">Musa troglodytarum</name>
    <name type="common">fe'i banana</name>
    <dbReference type="NCBI Taxonomy" id="320322"/>
    <lineage>
        <taxon>Eukaryota</taxon>
        <taxon>Viridiplantae</taxon>
        <taxon>Streptophyta</taxon>
        <taxon>Embryophyta</taxon>
        <taxon>Tracheophyta</taxon>
        <taxon>Spermatophyta</taxon>
        <taxon>Magnoliopsida</taxon>
        <taxon>Liliopsida</taxon>
        <taxon>Zingiberales</taxon>
        <taxon>Musaceae</taxon>
        <taxon>Musa</taxon>
    </lineage>
</organism>
<proteinExistence type="predicted"/>
<keyword evidence="3" id="KW-1185">Reference proteome</keyword>
<dbReference type="Proteomes" id="UP001055439">
    <property type="component" value="Chromosome 8"/>
</dbReference>
<name>A0A9E7KQ28_9LILI</name>
<gene>
    <name evidence="2" type="ORF">MUK42_33927</name>
</gene>
<evidence type="ECO:0000313" key="3">
    <source>
        <dbReference type="Proteomes" id="UP001055439"/>
    </source>
</evidence>
<dbReference type="AlphaFoldDB" id="A0A9E7KQ28"/>
<sequence>MNRTVPVVESLGLIRRSPASAWSKYLRKVSAGGEPKKTRSHERRRRIDRWLNPPPPPRVPFERRSGRPPRPPSGCWIFVN</sequence>
<evidence type="ECO:0000313" key="2">
    <source>
        <dbReference type="EMBL" id="URE23704.1"/>
    </source>
</evidence>
<reference evidence="2" key="1">
    <citation type="submission" date="2022-05" db="EMBL/GenBank/DDBJ databases">
        <title>The Musa troglodytarum L. genome provides insights into the mechanism of non-climacteric behaviour and enrichment of carotenoids.</title>
        <authorList>
            <person name="Wang J."/>
        </authorList>
    </citation>
    <scope>NUCLEOTIDE SEQUENCE</scope>
    <source>
        <tissue evidence="2">Leaf</tissue>
    </source>
</reference>
<feature type="region of interest" description="Disordered" evidence="1">
    <location>
        <begin position="29"/>
        <end position="74"/>
    </location>
</feature>